<feature type="compositionally biased region" description="Polar residues" evidence="8">
    <location>
        <begin position="191"/>
        <end position="204"/>
    </location>
</feature>
<feature type="region of interest" description="Disordered" evidence="8">
    <location>
        <begin position="176"/>
        <end position="204"/>
    </location>
</feature>
<dbReference type="PRINTS" id="PR00723">
    <property type="entry name" value="SUBTILISIN"/>
</dbReference>
<keyword evidence="4 7" id="KW-0378">Hydrolase</keyword>
<evidence type="ECO:0000256" key="8">
    <source>
        <dbReference type="SAM" id="MobiDB-lite"/>
    </source>
</evidence>
<keyword evidence="12" id="KW-1185">Reference proteome</keyword>
<dbReference type="CDD" id="cd04852">
    <property type="entry name" value="Peptidases_S8_3"/>
    <property type="match status" value="1"/>
</dbReference>
<evidence type="ECO:0000259" key="10">
    <source>
        <dbReference type="Pfam" id="PF05922"/>
    </source>
</evidence>
<evidence type="ECO:0000256" key="2">
    <source>
        <dbReference type="ARBA" id="ARBA00022670"/>
    </source>
</evidence>
<keyword evidence="5 7" id="KW-0720">Serine protease</keyword>
<feature type="active site" description="Charge relay system" evidence="6 7">
    <location>
        <position position="127"/>
    </location>
</feature>
<evidence type="ECO:0000256" key="6">
    <source>
        <dbReference type="PIRSR" id="PIRSR615500-1"/>
    </source>
</evidence>
<dbReference type="Pfam" id="PF00082">
    <property type="entry name" value="Peptidase_S8"/>
    <property type="match status" value="1"/>
</dbReference>
<dbReference type="Gene3D" id="3.40.50.200">
    <property type="entry name" value="Peptidase S8/S53 domain"/>
    <property type="match status" value="1"/>
</dbReference>
<proteinExistence type="inferred from homology"/>
<dbReference type="CDD" id="cd02120">
    <property type="entry name" value="PA_subtilisin_like"/>
    <property type="match status" value="1"/>
</dbReference>
<dbReference type="InterPro" id="IPR000209">
    <property type="entry name" value="Peptidase_S8/S53_dom"/>
</dbReference>
<dbReference type="InterPro" id="IPR010259">
    <property type="entry name" value="S8pro/Inhibitor_I9"/>
</dbReference>
<feature type="active site" description="Charge relay system" evidence="6 7">
    <location>
        <position position="537"/>
    </location>
</feature>
<keyword evidence="2 7" id="KW-0645">Protease</keyword>
<dbReference type="GO" id="GO:0006508">
    <property type="term" value="P:proteolysis"/>
    <property type="evidence" value="ECO:0007669"/>
    <property type="project" value="UniProtKB-KW"/>
</dbReference>
<dbReference type="InterPro" id="IPR015500">
    <property type="entry name" value="Peptidase_S8_subtilisin-rel"/>
</dbReference>
<dbReference type="InterPro" id="IPR045051">
    <property type="entry name" value="SBT"/>
</dbReference>
<dbReference type="EMBL" id="OOIL02006896">
    <property type="protein sequence ID" value="VFR03573.1"/>
    <property type="molecule type" value="Genomic_DNA"/>
</dbReference>
<evidence type="ECO:0000256" key="1">
    <source>
        <dbReference type="ARBA" id="ARBA00011073"/>
    </source>
</evidence>
<dbReference type="InterPro" id="IPR023828">
    <property type="entry name" value="Peptidase_S8_Ser-AS"/>
</dbReference>
<protein>
    <recommendedName>
        <fullName evidence="13">Peptidase S8/S53 domain-containing protein</fullName>
    </recommendedName>
</protein>
<dbReference type="PANTHER" id="PTHR10795">
    <property type="entry name" value="PROPROTEIN CONVERTASE SUBTILISIN/KEXIN"/>
    <property type="match status" value="1"/>
</dbReference>
<reference evidence="11 12" key="1">
    <citation type="submission" date="2018-04" db="EMBL/GenBank/DDBJ databases">
        <authorList>
            <person name="Vogel A."/>
        </authorList>
    </citation>
    <scope>NUCLEOTIDE SEQUENCE [LARGE SCALE GENOMIC DNA]</scope>
</reference>
<dbReference type="Gene3D" id="3.50.30.30">
    <property type="match status" value="1"/>
</dbReference>
<dbReference type="PROSITE" id="PS00137">
    <property type="entry name" value="SUBTILASE_HIS"/>
    <property type="match status" value="1"/>
</dbReference>
<evidence type="ECO:0000256" key="7">
    <source>
        <dbReference type="PROSITE-ProRule" id="PRU01240"/>
    </source>
</evidence>
<comment type="similarity">
    <text evidence="1 7">Belongs to the peptidase S8 family.</text>
</comment>
<dbReference type="AlphaFoldDB" id="A0A484NRG0"/>
<dbReference type="OrthoDB" id="10256524at2759"/>
<dbReference type="SUPFAM" id="SSF52743">
    <property type="entry name" value="Subtilisin-like"/>
    <property type="match status" value="1"/>
</dbReference>
<dbReference type="InterPro" id="IPR036852">
    <property type="entry name" value="Peptidase_S8/S53_dom_sf"/>
</dbReference>
<accession>A0A484NRG0</accession>
<evidence type="ECO:0000256" key="4">
    <source>
        <dbReference type="ARBA" id="ARBA00022801"/>
    </source>
</evidence>
<dbReference type="GO" id="GO:0004252">
    <property type="term" value="F:serine-type endopeptidase activity"/>
    <property type="evidence" value="ECO:0007669"/>
    <property type="project" value="UniProtKB-UniRule"/>
</dbReference>
<evidence type="ECO:0000256" key="3">
    <source>
        <dbReference type="ARBA" id="ARBA00022729"/>
    </source>
</evidence>
<keyword evidence="3" id="KW-0732">Signal</keyword>
<evidence type="ECO:0000256" key="5">
    <source>
        <dbReference type="ARBA" id="ARBA00022825"/>
    </source>
</evidence>
<feature type="domain" description="Peptidase S8/S53" evidence="9">
    <location>
        <begin position="118"/>
        <end position="570"/>
    </location>
</feature>
<evidence type="ECO:0008006" key="13">
    <source>
        <dbReference type="Google" id="ProtNLM"/>
    </source>
</evidence>
<dbReference type="InterPro" id="IPR034197">
    <property type="entry name" value="Peptidases_S8_3"/>
</dbReference>
<organism evidence="11 12">
    <name type="scientific">Cuscuta campestris</name>
    <dbReference type="NCBI Taxonomy" id="132261"/>
    <lineage>
        <taxon>Eukaryota</taxon>
        <taxon>Viridiplantae</taxon>
        <taxon>Streptophyta</taxon>
        <taxon>Embryophyta</taxon>
        <taxon>Tracheophyta</taxon>
        <taxon>Spermatophyta</taxon>
        <taxon>Magnoliopsida</taxon>
        <taxon>eudicotyledons</taxon>
        <taxon>Gunneridae</taxon>
        <taxon>Pentapetalae</taxon>
        <taxon>asterids</taxon>
        <taxon>lamiids</taxon>
        <taxon>Solanales</taxon>
        <taxon>Convolvulaceae</taxon>
        <taxon>Cuscuteae</taxon>
        <taxon>Cuscuta</taxon>
        <taxon>Cuscuta subgen. Grammica</taxon>
        <taxon>Cuscuta sect. Cleistogrammica</taxon>
    </lineage>
</organism>
<feature type="domain" description="Inhibitor I9" evidence="10">
    <location>
        <begin position="8"/>
        <end position="89"/>
    </location>
</feature>
<dbReference type="Pfam" id="PF05922">
    <property type="entry name" value="Inhibitor_I9"/>
    <property type="match status" value="1"/>
</dbReference>
<dbReference type="PROSITE" id="PS51892">
    <property type="entry name" value="SUBTILASE"/>
    <property type="match status" value="1"/>
</dbReference>
<evidence type="ECO:0000313" key="11">
    <source>
        <dbReference type="EMBL" id="VFR03573.1"/>
    </source>
</evidence>
<gene>
    <name evidence="11" type="ORF">CCAM_LOCUS45348</name>
</gene>
<dbReference type="InterPro" id="IPR037045">
    <property type="entry name" value="S8pro/Inhibitor_I9_sf"/>
</dbReference>
<name>A0A484NRG0_9ASTE</name>
<dbReference type="PROSITE" id="PS00138">
    <property type="entry name" value="SUBTILASE_SER"/>
    <property type="match status" value="1"/>
</dbReference>
<dbReference type="Proteomes" id="UP000595140">
    <property type="component" value="Unassembled WGS sequence"/>
</dbReference>
<dbReference type="Gene3D" id="3.30.70.80">
    <property type="entry name" value="Peptidase S8 propeptide/proteinase inhibitor I9"/>
    <property type="match status" value="1"/>
</dbReference>
<sequence length="576" mass="61027">MTENGNGVYIVYLGAVGAAVTSLNDAVKNDQQAARLFSSLLKGKRNALVHSYTNGFLGFAARLTEDEAQSIAREPEVVSVFPDPILQLHTTRSWDFLKSFSADHSWDRPTSSSSSSTGTDTIIGILDTGIWPESASFNDDGMGPITARWKGACEDGIDFNSTLCNRKIIGARYYSGSDESQSKGSARDQNGHGTHVASTAAGSRSPNASYYGLALGVADSGSSASRIAVYQVCSVMGGCLGSYILKGFDDAMRDGVDVLSLSVGGEEGIKPDFSRDPIAIGSFHAMERGIVVVCSAGNSGPDPSTLVNDAPWIFTVAASTIDRDFESRIVLGGGNKNVIKGGGIQFSKLEKTPMYPLVMGALAKWENASESDARECIEHSLDPAKVKGNIILCEYKRIGYPNMHRVDVVQEAGGVGIIEIVSDDNRFEAPKFETFPGSIVTKREANDILTYINSTKSPIATILPTVTTLGYKPAPVVIFFSSRGPSLASHNILKPDISAPGVDILAAWPDVTDDDYLGGATIPGMNPPGYYIQSGTSMSCPHISGIVASVKAHNPTFSVSAIRSAIMTTGNDGIYG</sequence>
<feature type="active site" description="Charge relay system" evidence="6 7">
    <location>
        <position position="192"/>
    </location>
</feature>
<evidence type="ECO:0000313" key="12">
    <source>
        <dbReference type="Proteomes" id="UP000595140"/>
    </source>
</evidence>
<dbReference type="InterPro" id="IPR022398">
    <property type="entry name" value="Peptidase_S8_His-AS"/>
</dbReference>
<evidence type="ECO:0000259" key="9">
    <source>
        <dbReference type="Pfam" id="PF00082"/>
    </source>
</evidence>